<evidence type="ECO:0000313" key="1">
    <source>
        <dbReference type="EMBL" id="KAI9461866.1"/>
    </source>
</evidence>
<name>A0ACC0U3P1_9AGAM</name>
<sequence>MALDDDETDPETCAFKIPCAMRKSDGSYSPFAIDSTTTLHNLRDTIGEKLGRHPNALQLQYKLSNDKVKAPATSIEDESELEIFIMKMRALIVPLCLATGKLSKQGPPKNLMVCFEDGTMEEKNTGNADGKGKKNPTSATAPVIDPLEKEREEILDKLWNKWRCDYHTKMAGRDAYCHPNTSTGVCYCLSLQDLGLWSNAVVKNMATIEEKPATILLHDARTTKIHSTRLPDLFQGATPFGTMGGHGITIPIVLRPEWGQYQQILSAQPAGNQVAPPPLPPAVKISVEIEQWFQEFEDNPLRNMKGFKFSEFSRVLKSQGFTQITQLSRSFITIQDLQGVLKIDMGTAIFIMDYAQEDV</sequence>
<dbReference type="Proteomes" id="UP001207468">
    <property type="component" value="Unassembled WGS sequence"/>
</dbReference>
<evidence type="ECO:0000313" key="2">
    <source>
        <dbReference type="Proteomes" id="UP001207468"/>
    </source>
</evidence>
<protein>
    <submittedName>
        <fullName evidence="1">Uncharacterized protein</fullName>
    </submittedName>
</protein>
<accession>A0ACC0U3P1</accession>
<proteinExistence type="predicted"/>
<reference evidence="1" key="1">
    <citation type="submission" date="2021-03" db="EMBL/GenBank/DDBJ databases">
        <title>Evolutionary priming and transition to the ectomycorrhizal habit in an iconic lineage of mushroom-forming fungi: is preadaptation a requirement?</title>
        <authorList>
            <consortium name="DOE Joint Genome Institute"/>
            <person name="Looney B.P."/>
            <person name="Miyauchi S."/>
            <person name="Morin E."/>
            <person name="Drula E."/>
            <person name="Courty P.E."/>
            <person name="Chicoki N."/>
            <person name="Fauchery L."/>
            <person name="Kohler A."/>
            <person name="Kuo A."/>
            <person name="LaButti K."/>
            <person name="Pangilinan J."/>
            <person name="Lipzen A."/>
            <person name="Riley R."/>
            <person name="Andreopoulos W."/>
            <person name="He G."/>
            <person name="Johnson J."/>
            <person name="Barry K.W."/>
            <person name="Grigoriev I.V."/>
            <person name="Nagy L."/>
            <person name="Hibbett D."/>
            <person name="Henrissat B."/>
            <person name="Matheny P.B."/>
            <person name="Labbe J."/>
            <person name="Martin A.F."/>
        </authorList>
    </citation>
    <scope>NUCLEOTIDE SEQUENCE</scope>
    <source>
        <strain evidence="1">BPL698</strain>
    </source>
</reference>
<dbReference type="EMBL" id="JAGFNK010000173">
    <property type="protein sequence ID" value="KAI9461866.1"/>
    <property type="molecule type" value="Genomic_DNA"/>
</dbReference>
<organism evidence="1 2">
    <name type="scientific">Russula earlei</name>
    <dbReference type="NCBI Taxonomy" id="71964"/>
    <lineage>
        <taxon>Eukaryota</taxon>
        <taxon>Fungi</taxon>
        <taxon>Dikarya</taxon>
        <taxon>Basidiomycota</taxon>
        <taxon>Agaricomycotina</taxon>
        <taxon>Agaricomycetes</taxon>
        <taxon>Russulales</taxon>
        <taxon>Russulaceae</taxon>
        <taxon>Russula</taxon>
    </lineage>
</organism>
<gene>
    <name evidence="1" type="ORF">F5148DRAFT_1286563</name>
</gene>
<comment type="caution">
    <text evidence="1">The sequence shown here is derived from an EMBL/GenBank/DDBJ whole genome shotgun (WGS) entry which is preliminary data.</text>
</comment>
<keyword evidence="2" id="KW-1185">Reference proteome</keyword>